<feature type="transmembrane region" description="Helical" evidence="1">
    <location>
        <begin position="152"/>
        <end position="173"/>
    </location>
</feature>
<dbReference type="AlphaFoldDB" id="A0A0D6EQK7"/>
<feature type="transmembrane region" description="Helical" evidence="1">
    <location>
        <begin position="61"/>
        <end position="80"/>
    </location>
</feature>
<gene>
    <name evidence="2" type="primary">SPOSA6832_03868</name>
</gene>
<accession>A0A0D6EQK7</accession>
<evidence type="ECO:0000313" key="2">
    <source>
        <dbReference type="EMBL" id="CEQ42096.1"/>
    </source>
</evidence>
<feature type="non-terminal residue" evidence="2">
    <location>
        <position position="1"/>
    </location>
</feature>
<proteinExistence type="predicted"/>
<keyword evidence="1" id="KW-0812">Transmembrane</keyword>
<dbReference type="EMBL" id="CENE01000020">
    <property type="protein sequence ID" value="CEQ42096.1"/>
    <property type="molecule type" value="Genomic_DNA"/>
</dbReference>
<sequence>HLRTPHPVHPAVRDPTHLSVPLIRRPRAGTTGTIDSAYLPSHFSPLEPPPLNFHFKIVKPLIYLVFLLICNVLIPCVNTPLDDKELIGIGSAALGISSCFDAPFRMWKLTRHRAKYGPLYYPDQAHNDPVYQPAGKIKPLAIFPRNYWHLDFFMWTYSIGLFTFAIPLAVAPAVPLYDFFLFATAMLVAPIGIVFLLTLKSYSSLPFWMSSDPPRTPTKPAVYYFVEDVGAVDFGHGREWRKRMQAR</sequence>
<dbReference type="Proteomes" id="UP000243876">
    <property type="component" value="Unassembled WGS sequence"/>
</dbReference>
<keyword evidence="3" id="KW-1185">Reference proteome</keyword>
<name>A0A0D6EQK7_SPOSA</name>
<evidence type="ECO:0000256" key="1">
    <source>
        <dbReference type="SAM" id="Phobius"/>
    </source>
</evidence>
<evidence type="ECO:0000313" key="3">
    <source>
        <dbReference type="Proteomes" id="UP000243876"/>
    </source>
</evidence>
<feature type="transmembrane region" description="Helical" evidence="1">
    <location>
        <begin position="179"/>
        <end position="199"/>
    </location>
</feature>
<keyword evidence="1" id="KW-0472">Membrane</keyword>
<organism evidence="2 3">
    <name type="scientific">Sporidiobolus salmonicolor</name>
    <name type="common">Yeast-like fungus</name>
    <name type="synonym">Sporobolomyces salmonicolor</name>
    <dbReference type="NCBI Taxonomy" id="5005"/>
    <lineage>
        <taxon>Eukaryota</taxon>
        <taxon>Fungi</taxon>
        <taxon>Dikarya</taxon>
        <taxon>Basidiomycota</taxon>
        <taxon>Pucciniomycotina</taxon>
        <taxon>Microbotryomycetes</taxon>
        <taxon>Sporidiobolales</taxon>
        <taxon>Sporidiobolaceae</taxon>
        <taxon>Sporobolomyces</taxon>
    </lineage>
</organism>
<dbReference type="OrthoDB" id="4838853at2759"/>
<protein>
    <submittedName>
        <fullName evidence="2">SPOSA6832_03868-mRNA-1:cds</fullName>
    </submittedName>
</protein>
<reference evidence="3" key="1">
    <citation type="submission" date="2015-02" db="EMBL/GenBank/DDBJ databases">
        <authorList>
            <person name="Gon?alves P."/>
        </authorList>
    </citation>
    <scope>NUCLEOTIDE SEQUENCE [LARGE SCALE GENOMIC DNA]</scope>
</reference>
<keyword evidence="1" id="KW-1133">Transmembrane helix</keyword>